<dbReference type="GO" id="GO:0005829">
    <property type="term" value="C:cytosol"/>
    <property type="evidence" value="ECO:0007669"/>
    <property type="project" value="TreeGrafter"/>
</dbReference>
<dbReference type="InterPro" id="IPR045180">
    <property type="entry name" value="La_dom_prot"/>
</dbReference>
<sequence length="868" mass="94579">MAPSDINRGFRPLAPSDRLLDVTRPRTASILQGLRPKLSSLSFFADVTHFTPFGERRQRAKQQTTPPEPNASEMAAPSTFSYAQAAKGHGVPSVTASSSNPPVQAQGPQPVASMAVVPDKPTNPSALPRSADTASSMAEKQEIDSSFGSESDLRSETAIERRLESKRDDDVSRIDRPWRRADRGPRSSSSTAHSVEDYDSRKSRSTGKKPWTSDSFADDHAPGADKEQMQQQEVHRVELSEAPIPSVNVWQQRREAQLAKSKPVTDSSEGPTNGMPAQIETVKKLPPTKPAVEDCLPTRDAVPTNGARPMRNMADTVRPERNGSRIHRPADGDHLKEARSEVIPFVQDAAAWPTPETAIKEEKRKSIPTQGDRQDKDPKDAAEEGTNTKPRQKGKWVAYDYVPSVNFETQIPQMRTSKPRGGARGSALTRGHIGTTAGDRAAQATTAAANKPSDLKDRSRDVGSSLVRTSTSPPLAKRASVDGSSVKDQRKVSNQMAGDKVKDTASQYERSAEQNQGARDRVDGRPERGRGSFRSRGAHHAINTHSHNQQGLAAGPMQSRQPQDPYSPPPRQGGHGQTFMSHPARGGRGRNGGGANYHRMSLPNGSTRLAPVQTQFGPYEYPMAPLSAIPSFQPHHYWDSILFNLLKNQIEYYFSIENLCKDMYLRRRMDSQGLVHLHFVAAFKRIRDLTPDMAMIRAVCESSNELDFVVGEDDIERIRRKSGWHSFVLPMEDRDTFARTDGPARLTFKNRPWPQFDGTITPASFSVSPPLAYNTQVEAQFQQAADGHALFNGNGGSSLSAEVPVFSPLGTAAPNVLPGLGPGNGPQSAATGGMEGSTDAEAPEPLGQANGYPVELGLRPASSMTNNS</sequence>
<dbReference type="Proteomes" id="UP000562929">
    <property type="component" value="Unassembled WGS sequence"/>
</dbReference>
<reference evidence="5 6" key="1">
    <citation type="journal article" date="2020" name="G3 (Bethesda)">
        <title>Genetic Underpinnings of Host Manipulation by Ophiocordyceps as Revealed by Comparative Transcriptomics.</title>
        <authorList>
            <person name="Will I."/>
            <person name="Das B."/>
            <person name="Trinh T."/>
            <person name="Brachmann A."/>
            <person name="Ohm R.A."/>
            <person name="de Bekker C."/>
        </authorList>
    </citation>
    <scope>NUCLEOTIDE SEQUENCE [LARGE SCALE GENOMIC DNA]</scope>
    <source>
        <strain evidence="5 6">EC05</strain>
    </source>
</reference>
<dbReference type="InterPro" id="IPR006630">
    <property type="entry name" value="La_HTH"/>
</dbReference>
<keyword evidence="6" id="KW-1185">Reference proteome</keyword>
<dbReference type="PANTHER" id="PTHR22792:SF132">
    <property type="entry name" value="LA-RELATED PROTEIN 1"/>
    <property type="match status" value="1"/>
</dbReference>
<keyword evidence="1 2" id="KW-0694">RNA-binding</keyword>
<name>A0A8H4VFZ8_9HYPO</name>
<comment type="caution">
    <text evidence="5">The sequence shown here is derived from an EMBL/GenBank/DDBJ whole genome shotgun (WGS) entry which is preliminary data.</text>
</comment>
<dbReference type="GO" id="GO:0003723">
    <property type="term" value="F:RNA binding"/>
    <property type="evidence" value="ECO:0007669"/>
    <property type="project" value="UniProtKB-UniRule"/>
</dbReference>
<dbReference type="AlphaFoldDB" id="A0A8H4VFZ8"/>
<evidence type="ECO:0000256" key="3">
    <source>
        <dbReference type="SAM" id="MobiDB-lite"/>
    </source>
</evidence>
<feature type="domain" description="HTH La-type RNA-binding" evidence="4">
    <location>
        <begin position="636"/>
        <end position="733"/>
    </location>
</feature>
<dbReference type="SUPFAM" id="SSF46785">
    <property type="entry name" value="Winged helix' DNA-binding domain"/>
    <property type="match status" value="1"/>
</dbReference>
<feature type="region of interest" description="Disordered" evidence="3">
    <location>
        <begin position="410"/>
        <end position="605"/>
    </location>
</feature>
<evidence type="ECO:0000259" key="4">
    <source>
        <dbReference type="PROSITE" id="PS50961"/>
    </source>
</evidence>
<dbReference type="PROSITE" id="PS50961">
    <property type="entry name" value="HTH_LA"/>
    <property type="match status" value="1"/>
</dbReference>
<evidence type="ECO:0000256" key="1">
    <source>
        <dbReference type="ARBA" id="ARBA00022884"/>
    </source>
</evidence>
<proteinExistence type="predicted"/>
<protein>
    <submittedName>
        <fullName evidence="5">La domain family</fullName>
    </submittedName>
</protein>
<dbReference type="EMBL" id="JAACLJ010000001">
    <property type="protein sequence ID" value="KAF4594539.1"/>
    <property type="molecule type" value="Genomic_DNA"/>
</dbReference>
<dbReference type="CDD" id="cd07323">
    <property type="entry name" value="LAM"/>
    <property type="match status" value="1"/>
</dbReference>
<evidence type="ECO:0000313" key="5">
    <source>
        <dbReference type="EMBL" id="KAF4594539.1"/>
    </source>
</evidence>
<dbReference type="SMART" id="SM00715">
    <property type="entry name" value="LA"/>
    <property type="match status" value="1"/>
</dbReference>
<feature type="compositionally biased region" description="Basic and acidic residues" evidence="3">
    <location>
        <begin position="518"/>
        <end position="530"/>
    </location>
</feature>
<evidence type="ECO:0000256" key="2">
    <source>
        <dbReference type="PROSITE-ProRule" id="PRU00332"/>
    </source>
</evidence>
<organism evidence="5 6">
    <name type="scientific">Ophiocordyceps camponoti-floridani</name>
    <dbReference type="NCBI Taxonomy" id="2030778"/>
    <lineage>
        <taxon>Eukaryota</taxon>
        <taxon>Fungi</taxon>
        <taxon>Dikarya</taxon>
        <taxon>Ascomycota</taxon>
        <taxon>Pezizomycotina</taxon>
        <taxon>Sordariomycetes</taxon>
        <taxon>Hypocreomycetidae</taxon>
        <taxon>Hypocreales</taxon>
        <taxon>Ophiocordycipitaceae</taxon>
        <taxon>Ophiocordyceps</taxon>
    </lineage>
</organism>
<dbReference type="GO" id="GO:0045727">
    <property type="term" value="P:positive regulation of translation"/>
    <property type="evidence" value="ECO:0007669"/>
    <property type="project" value="TreeGrafter"/>
</dbReference>
<feature type="compositionally biased region" description="Low complexity" evidence="3">
    <location>
        <begin position="101"/>
        <end position="112"/>
    </location>
</feature>
<gene>
    <name evidence="5" type="ORF">GQ602_000152</name>
</gene>
<dbReference type="InterPro" id="IPR036388">
    <property type="entry name" value="WH-like_DNA-bd_sf"/>
</dbReference>
<dbReference type="Gene3D" id="1.10.10.10">
    <property type="entry name" value="Winged helix-like DNA-binding domain superfamily/Winged helix DNA-binding domain"/>
    <property type="match status" value="1"/>
</dbReference>
<feature type="compositionally biased region" description="Polar residues" evidence="3">
    <location>
        <begin position="504"/>
        <end position="517"/>
    </location>
</feature>
<dbReference type="PANTHER" id="PTHR22792">
    <property type="entry name" value="LUPUS LA PROTEIN-RELATED"/>
    <property type="match status" value="1"/>
</dbReference>
<feature type="region of interest" description="Disordered" evidence="3">
    <location>
        <begin position="818"/>
        <end position="868"/>
    </location>
</feature>
<dbReference type="InterPro" id="IPR036390">
    <property type="entry name" value="WH_DNA-bd_sf"/>
</dbReference>
<accession>A0A8H4VFZ8</accession>
<feature type="region of interest" description="Disordered" evidence="3">
    <location>
        <begin position="350"/>
        <end position="397"/>
    </location>
</feature>
<dbReference type="GO" id="GO:0010494">
    <property type="term" value="C:cytoplasmic stress granule"/>
    <property type="evidence" value="ECO:0007669"/>
    <property type="project" value="TreeGrafter"/>
</dbReference>
<feature type="compositionally biased region" description="Basic and acidic residues" evidence="3">
    <location>
        <begin position="151"/>
        <end position="185"/>
    </location>
</feature>
<dbReference type="OrthoDB" id="340227at2759"/>
<feature type="compositionally biased region" description="Basic and acidic residues" evidence="3">
    <location>
        <begin position="372"/>
        <end position="382"/>
    </location>
</feature>
<feature type="compositionally biased region" description="Polar residues" evidence="3">
    <location>
        <begin position="132"/>
        <end position="149"/>
    </location>
</feature>
<feature type="compositionally biased region" description="Basic and acidic residues" evidence="3">
    <location>
        <begin position="317"/>
        <end position="333"/>
    </location>
</feature>
<evidence type="ECO:0000313" key="6">
    <source>
        <dbReference type="Proteomes" id="UP000562929"/>
    </source>
</evidence>
<feature type="region of interest" description="Disordered" evidence="3">
    <location>
        <begin position="54"/>
        <end position="333"/>
    </location>
</feature>
<feature type="compositionally biased region" description="Low complexity" evidence="3">
    <location>
        <begin position="435"/>
        <end position="449"/>
    </location>
</feature>
<dbReference type="Pfam" id="PF05383">
    <property type="entry name" value="La"/>
    <property type="match status" value="1"/>
</dbReference>
<feature type="compositionally biased region" description="Basic and acidic residues" evidence="3">
    <location>
        <begin position="217"/>
        <end position="239"/>
    </location>
</feature>